<evidence type="ECO:0000313" key="8">
    <source>
        <dbReference type="EMBL" id="BDG07567.1"/>
    </source>
</evidence>
<evidence type="ECO:0000256" key="7">
    <source>
        <dbReference type="RuleBase" id="RU362044"/>
    </source>
</evidence>
<evidence type="ECO:0000256" key="5">
    <source>
        <dbReference type="ARBA" id="ARBA00022989"/>
    </source>
</evidence>
<evidence type="ECO:0000313" key="9">
    <source>
        <dbReference type="Proteomes" id="UP001162734"/>
    </source>
</evidence>
<keyword evidence="6 7" id="KW-0472">Membrane</keyword>
<gene>
    <name evidence="8" type="ORF">AMPC_06800</name>
</gene>
<protein>
    <submittedName>
        <fullName evidence="8">ABC transporter permease</fullName>
    </submittedName>
</protein>
<dbReference type="PANTHER" id="PTHR30188:SF4">
    <property type="entry name" value="PROTEIN TRIGALACTOSYLDIACYLGLYCEROL 1, CHLOROPLASTIC"/>
    <property type="match status" value="1"/>
</dbReference>
<feature type="transmembrane region" description="Helical" evidence="7">
    <location>
        <begin position="228"/>
        <end position="248"/>
    </location>
</feature>
<comment type="similarity">
    <text evidence="2 7">Belongs to the MlaE permease family.</text>
</comment>
<feature type="transmembrane region" description="Helical" evidence="7">
    <location>
        <begin position="189"/>
        <end position="208"/>
    </location>
</feature>
<dbReference type="InterPro" id="IPR003453">
    <property type="entry name" value="ABC_MlaE_roteobac"/>
</dbReference>
<dbReference type="InterPro" id="IPR030802">
    <property type="entry name" value="Permease_MalE"/>
</dbReference>
<proteinExistence type="inferred from homology"/>
<keyword evidence="4 7" id="KW-0812">Transmembrane</keyword>
<dbReference type="NCBIfam" id="TIGR00056">
    <property type="entry name" value="MlaE family lipid ABC transporter permease subunit"/>
    <property type="match status" value="1"/>
</dbReference>
<feature type="transmembrane region" description="Helical" evidence="7">
    <location>
        <begin position="32"/>
        <end position="63"/>
    </location>
</feature>
<name>A0ABN6N6K9_9BACT</name>
<sequence>MSRFRAAFEDFGELIFFAGEVLAWTFRPPFRLALVVGQMAAIGVGSVMIVGVTGTFTGMVLALQTYYAMRQLGAEGLVGGSVAIALARELSPVLTALMIVGRSGSAITTELGTMRVTEQIDAMETMAVNPVQYLVVPRVLASIVMFPLLTMLFNVLGYAGGYAMGVGVSRIPAGPFIEHTRTFVEHKDIFSGLVKAVFFGFVVALITCYRGYRASGGAKGVGESTTRAVVMCSIGILVVDYLITLVTVGG</sequence>
<evidence type="ECO:0000256" key="4">
    <source>
        <dbReference type="ARBA" id="ARBA00022692"/>
    </source>
</evidence>
<evidence type="ECO:0000256" key="6">
    <source>
        <dbReference type="ARBA" id="ARBA00023136"/>
    </source>
</evidence>
<evidence type="ECO:0000256" key="1">
    <source>
        <dbReference type="ARBA" id="ARBA00004141"/>
    </source>
</evidence>
<evidence type="ECO:0000256" key="2">
    <source>
        <dbReference type="ARBA" id="ARBA00007556"/>
    </source>
</evidence>
<reference evidence="9" key="1">
    <citation type="journal article" date="2022" name="Int. J. Syst. Evol. Microbiol.">
        <title>Anaeromyxobacter oryzae sp. nov., Anaeromyxobacter diazotrophicus sp. nov. and Anaeromyxobacter paludicola sp. nov., isolated from paddy soils.</title>
        <authorList>
            <person name="Itoh H."/>
            <person name="Xu Z."/>
            <person name="Mise K."/>
            <person name="Masuda Y."/>
            <person name="Ushijima N."/>
            <person name="Hayakawa C."/>
            <person name="Shiratori Y."/>
            <person name="Senoo K."/>
        </authorList>
    </citation>
    <scope>NUCLEOTIDE SEQUENCE [LARGE SCALE GENOMIC DNA]</scope>
    <source>
        <strain evidence="9">Red630</strain>
    </source>
</reference>
<organism evidence="8 9">
    <name type="scientific">Anaeromyxobacter paludicola</name>
    <dbReference type="NCBI Taxonomy" id="2918171"/>
    <lineage>
        <taxon>Bacteria</taxon>
        <taxon>Pseudomonadati</taxon>
        <taxon>Myxococcota</taxon>
        <taxon>Myxococcia</taxon>
        <taxon>Myxococcales</taxon>
        <taxon>Cystobacterineae</taxon>
        <taxon>Anaeromyxobacteraceae</taxon>
        <taxon>Anaeromyxobacter</taxon>
    </lineage>
</organism>
<feature type="transmembrane region" description="Helical" evidence="7">
    <location>
        <begin position="7"/>
        <end position="26"/>
    </location>
</feature>
<dbReference type="RefSeq" id="WP_248344357.1">
    <property type="nucleotide sequence ID" value="NZ_AP025592.1"/>
</dbReference>
<feature type="transmembrane region" description="Helical" evidence="7">
    <location>
        <begin position="139"/>
        <end position="159"/>
    </location>
</feature>
<dbReference type="Proteomes" id="UP001162734">
    <property type="component" value="Chromosome"/>
</dbReference>
<accession>A0ABN6N6K9</accession>
<evidence type="ECO:0000256" key="3">
    <source>
        <dbReference type="ARBA" id="ARBA00022448"/>
    </source>
</evidence>
<dbReference type="Pfam" id="PF02405">
    <property type="entry name" value="MlaE"/>
    <property type="match status" value="1"/>
</dbReference>
<keyword evidence="5 7" id="KW-1133">Transmembrane helix</keyword>
<keyword evidence="9" id="KW-1185">Reference proteome</keyword>
<dbReference type="PANTHER" id="PTHR30188">
    <property type="entry name" value="ABC TRANSPORTER PERMEASE PROTEIN-RELATED"/>
    <property type="match status" value="1"/>
</dbReference>
<keyword evidence="3" id="KW-0813">Transport</keyword>
<dbReference type="EMBL" id="AP025592">
    <property type="protein sequence ID" value="BDG07567.1"/>
    <property type="molecule type" value="Genomic_DNA"/>
</dbReference>
<comment type="subcellular location">
    <subcellularLocation>
        <location evidence="1">Membrane</location>
        <topology evidence="1">Multi-pass membrane protein</topology>
    </subcellularLocation>
</comment>